<dbReference type="AlphaFoldDB" id="A0A8H4QMN0"/>
<dbReference type="InterPro" id="IPR038499">
    <property type="entry name" value="BRO1_sf"/>
</dbReference>
<feature type="coiled-coil region" evidence="2">
    <location>
        <begin position="623"/>
        <end position="657"/>
    </location>
</feature>
<dbReference type="InterPro" id="IPR004328">
    <property type="entry name" value="BRO1_dom"/>
</dbReference>
<evidence type="ECO:0000256" key="3">
    <source>
        <dbReference type="SAM" id="MobiDB-lite"/>
    </source>
</evidence>
<feature type="domain" description="BRO1" evidence="4">
    <location>
        <begin position="3"/>
        <end position="405"/>
    </location>
</feature>
<feature type="region of interest" description="Disordered" evidence="3">
    <location>
        <begin position="729"/>
        <end position="796"/>
    </location>
</feature>
<dbReference type="GO" id="GO:0005768">
    <property type="term" value="C:endosome"/>
    <property type="evidence" value="ECO:0007669"/>
    <property type="project" value="TreeGrafter"/>
</dbReference>
<evidence type="ECO:0000256" key="2">
    <source>
        <dbReference type="SAM" id="Coils"/>
    </source>
</evidence>
<keyword evidence="6" id="KW-1185">Reference proteome</keyword>
<dbReference type="PROSITE" id="PS51180">
    <property type="entry name" value="BRO1"/>
    <property type="match status" value="1"/>
</dbReference>
<feature type="compositionally biased region" description="Basic and acidic residues" evidence="3">
    <location>
        <begin position="737"/>
        <end position="748"/>
    </location>
</feature>
<dbReference type="Pfam" id="PF13949">
    <property type="entry name" value="ALIX_LYPXL_bnd"/>
    <property type="match status" value="1"/>
</dbReference>
<reference evidence="5 6" key="1">
    <citation type="submission" date="2019-12" db="EMBL/GenBank/DDBJ databases">
        <authorList>
            <person name="Floudas D."/>
            <person name="Bentzer J."/>
            <person name="Ahren D."/>
            <person name="Johansson T."/>
            <person name="Persson P."/>
            <person name="Tunlid A."/>
        </authorList>
    </citation>
    <scope>NUCLEOTIDE SEQUENCE [LARGE SCALE GENOMIC DNA]</scope>
    <source>
        <strain evidence="5 6">CBS 102.39</strain>
    </source>
</reference>
<proteinExistence type="inferred from homology"/>
<dbReference type="Gene3D" id="1.25.40.280">
    <property type="entry name" value="alix/aip1 like domains"/>
    <property type="match status" value="1"/>
</dbReference>
<protein>
    <recommendedName>
        <fullName evidence="4">BRO1 domain-containing protein</fullName>
    </recommendedName>
</protein>
<dbReference type="PANTHER" id="PTHR23030">
    <property type="entry name" value="PCD6 INTERACTING PROTEIN-RELATED"/>
    <property type="match status" value="1"/>
</dbReference>
<name>A0A8H4QMN0_9AGAR</name>
<evidence type="ECO:0000256" key="1">
    <source>
        <dbReference type="ARBA" id="ARBA00038154"/>
    </source>
</evidence>
<dbReference type="EMBL" id="JAACJL010000045">
    <property type="protein sequence ID" value="KAF4613879.1"/>
    <property type="molecule type" value="Genomic_DNA"/>
</dbReference>
<accession>A0A8H4QMN0</accession>
<evidence type="ECO:0000313" key="5">
    <source>
        <dbReference type="EMBL" id="KAF4613879.1"/>
    </source>
</evidence>
<dbReference type="CDD" id="cd09241">
    <property type="entry name" value="BRO1_ScRim20-like"/>
    <property type="match status" value="1"/>
</dbReference>
<comment type="similarity">
    <text evidence="1">Belongs to the palA/RIM20 family.</text>
</comment>
<dbReference type="SMART" id="SM01041">
    <property type="entry name" value="BRO1"/>
    <property type="match status" value="1"/>
</dbReference>
<comment type="caution">
    <text evidence="5">The sequence shown here is derived from an EMBL/GenBank/DDBJ whole genome shotgun (WGS) entry which is preliminary data.</text>
</comment>
<evidence type="ECO:0000313" key="6">
    <source>
        <dbReference type="Proteomes" id="UP000521872"/>
    </source>
</evidence>
<organism evidence="5 6">
    <name type="scientific">Agrocybe pediades</name>
    <dbReference type="NCBI Taxonomy" id="84607"/>
    <lineage>
        <taxon>Eukaryota</taxon>
        <taxon>Fungi</taxon>
        <taxon>Dikarya</taxon>
        <taxon>Basidiomycota</taxon>
        <taxon>Agaricomycotina</taxon>
        <taxon>Agaricomycetes</taxon>
        <taxon>Agaricomycetidae</taxon>
        <taxon>Agaricales</taxon>
        <taxon>Agaricineae</taxon>
        <taxon>Strophariaceae</taxon>
        <taxon>Agrocybe</taxon>
    </lineage>
</organism>
<dbReference type="PANTHER" id="PTHR23030:SF39">
    <property type="entry name" value="PROGRAMMED CELL DEATH 6-INTERACTING PROTEIN"/>
    <property type="match status" value="1"/>
</dbReference>
<keyword evidence="2" id="KW-0175">Coiled coil</keyword>
<gene>
    <name evidence="5" type="ORF">D9613_007537</name>
</gene>
<dbReference type="InterPro" id="IPR025304">
    <property type="entry name" value="ALIX_V_dom"/>
</dbReference>
<dbReference type="Gene3D" id="1.20.140.50">
    <property type="entry name" value="alix/aip1 like domains"/>
    <property type="match status" value="1"/>
</dbReference>
<dbReference type="Proteomes" id="UP000521872">
    <property type="component" value="Unassembled WGS sequence"/>
</dbReference>
<dbReference type="Pfam" id="PF03097">
    <property type="entry name" value="BRO1"/>
    <property type="match status" value="1"/>
</dbReference>
<sequence length="816" mass="92147">MPNLLTIPFKRTYTVDIKEATREYIFAQEGAHPDEFKEDIKTWQNLRRDAVDGVVHDNRIEPILLYHAQLVSILTKLPTNMRLDIAYAPAFAPSSIPVTLQNLVFERASLLFNLAALYSQLGGAQDRSTAEGIKRAASYYQHAAGTLSYLQASVLPKLTFSPDEEQLPYDLSIEFVKGLEWLMLAQAQECSWQVAKLNQLKNSHIAKISAAAVSMYHASSAAFRESSTAKSMLPSDWLAHIEAKEHHFSAVAEYRESLVEYEARRYGVELGRLAKAQSEAKKAYDNARRGKVTPTVVQDAQSLLETVKSSEARAQRDNDLIYHQDVPAPSALPAIQEFKVVSSLVPKGLANLTTVIGDRHQLFSQLASWGAREAINIYNDRKQNLIQERILDRAQELRDQADKALRQLNLPSSLEALERPIGLPPSLLQKAEEVRLEDGPAKIEAWIEDVQMLAQHDSALLEEALDILDSEASEDEAARKETPLARLKSHEANVELIEKANRYRDILSQAAESDESVRQKWDEWEECIIELTWDEDVLEAAVPSTTVSPSAQATPQGKETRTQARALRVKLEELDTLHRDRDQLVNRVRSVAAGDDIRPRIMKAAAGFERLADVTPAMFEDLSDEELAKYDRYLSEMDDLERKQQEIINDIRSRNKQFLESRKDDPIVKEREEALQSLDLAYFKYREITRNLDEGYKFYNDLAGILVQFKEVCKTWCLHRNQELHSVARSMQSMSLRDGETRKEREQESQPEVSEAPPAPPPAANKVPAQPQTRPGPNGPIRKPLPGKSALGLPAINSSEWEFEELVLPPGPKDRK</sequence>
<dbReference type="Gene3D" id="1.20.120.560">
    <property type="entry name" value="alix/aip1 in complex with the ypdl late domain"/>
    <property type="match status" value="1"/>
</dbReference>
<evidence type="ECO:0000259" key="4">
    <source>
        <dbReference type="PROSITE" id="PS51180"/>
    </source>
</evidence>